<accession>A0ABY7DQ49</accession>
<dbReference type="PANTHER" id="PTHR11220:SF1">
    <property type="entry name" value="HEME-BINDING PROTEIN 2"/>
    <property type="match status" value="1"/>
</dbReference>
<sequence length="212" mass="23856">MSPKKCKKLFQYLRYLPHQEEFESVGVNHAHDSPESQIMDHAMLTLVTVVLAALVGGSLQQPGILPDAFVPLHLGESGNGGVAQTDYVKPAFCHDLDCPKYTVMETNDKFEKRHYAPSVWVATTMNTTNYTRALNSQMFFKLFRYISGNNSAHQKLAMTAPVLTEHVFETSVAMQFMIPFAQQAAPPTPTEPKVYIRNVPETTFYVRYVPPN</sequence>
<evidence type="ECO:0000313" key="2">
    <source>
        <dbReference type="EMBL" id="WAQ99832.1"/>
    </source>
</evidence>
<keyword evidence="3" id="KW-1185">Reference proteome</keyword>
<dbReference type="EMBL" id="CP111014">
    <property type="protein sequence ID" value="WAQ99832.1"/>
    <property type="molecule type" value="Genomic_DNA"/>
</dbReference>
<organism evidence="2 3">
    <name type="scientific">Mya arenaria</name>
    <name type="common">Soft-shell clam</name>
    <dbReference type="NCBI Taxonomy" id="6604"/>
    <lineage>
        <taxon>Eukaryota</taxon>
        <taxon>Metazoa</taxon>
        <taxon>Spiralia</taxon>
        <taxon>Lophotrochozoa</taxon>
        <taxon>Mollusca</taxon>
        <taxon>Bivalvia</taxon>
        <taxon>Autobranchia</taxon>
        <taxon>Heteroconchia</taxon>
        <taxon>Euheterodonta</taxon>
        <taxon>Imparidentia</taxon>
        <taxon>Neoheterodontei</taxon>
        <taxon>Myida</taxon>
        <taxon>Myoidea</taxon>
        <taxon>Myidae</taxon>
        <taxon>Mya</taxon>
    </lineage>
</organism>
<dbReference type="Proteomes" id="UP001164746">
    <property type="component" value="Chromosome 3"/>
</dbReference>
<dbReference type="SUPFAM" id="SSF55136">
    <property type="entry name" value="Probable bacterial effector-binding domain"/>
    <property type="match status" value="1"/>
</dbReference>
<name>A0ABY7DQ49_MYAAR</name>
<protein>
    <submittedName>
        <fullName evidence="2">HEBP2-like protein</fullName>
    </submittedName>
</protein>
<dbReference type="InterPro" id="IPR011256">
    <property type="entry name" value="Reg_factor_effector_dom_sf"/>
</dbReference>
<dbReference type="InterPro" id="IPR006917">
    <property type="entry name" value="SOUL_heme-bd"/>
</dbReference>
<gene>
    <name evidence="2" type="ORF">MAR_024205</name>
</gene>
<proteinExistence type="inferred from homology"/>
<reference evidence="2" key="1">
    <citation type="submission" date="2022-11" db="EMBL/GenBank/DDBJ databases">
        <title>Centuries of genome instability and evolution in soft-shell clam transmissible cancer (bioRxiv).</title>
        <authorList>
            <person name="Hart S.F.M."/>
            <person name="Yonemitsu M.A."/>
            <person name="Giersch R.M."/>
            <person name="Beal B.F."/>
            <person name="Arriagada G."/>
            <person name="Davis B.W."/>
            <person name="Ostrander E.A."/>
            <person name="Goff S.P."/>
            <person name="Metzger M.J."/>
        </authorList>
    </citation>
    <scope>NUCLEOTIDE SEQUENCE</scope>
    <source>
        <strain evidence="2">MELC-2E11</strain>
        <tissue evidence="2">Siphon/mantle</tissue>
    </source>
</reference>
<comment type="similarity">
    <text evidence="1">Belongs to the HEBP family.</text>
</comment>
<dbReference type="PANTHER" id="PTHR11220">
    <property type="entry name" value="HEME-BINDING PROTEIN-RELATED"/>
    <property type="match status" value="1"/>
</dbReference>
<evidence type="ECO:0000313" key="3">
    <source>
        <dbReference type="Proteomes" id="UP001164746"/>
    </source>
</evidence>
<dbReference type="Gene3D" id="3.20.80.10">
    <property type="entry name" value="Regulatory factor, effector binding domain"/>
    <property type="match status" value="1"/>
</dbReference>
<dbReference type="Pfam" id="PF04832">
    <property type="entry name" value="SOUL"/>
    <property type="match status" value="1"/>
</dbReference>
<evidence type="ECO:0000256" key="1">
    <source>
        <dbReference type="ARBA" id="ARBA00009817"/>
    </source>
</evidence>